<evidence type="ECO:0000313" key="3">
    <source>
        <dbReference type="Proteomes" id="UP001305702"/>
    </source>
</evidence>
<dbReference type="SUPFAM" id="SSF47413">
    <property type="entry name" value="lambda repressor-like DNA-binding domains"/>
    <property type="match status" value="1"/>
</dbReference>
<dbReference type="CDD" id="cd00093">
    <property type="entry name" value="HTH_XRE"/>
    <property type="match status" value="1"/>
</dbReference>
<protein>
    <submittedName>
        <fullName evidence="2">Helix-turn-helix transcriptional regulator</fullName>
    </submittedName>
</protein>
<evidence type="ECO:0000259" key="1">
    <source>
        <dbReference type="PROSITE" id="PS50943"/>
    </source>
</evidence>
<evidence type="ECO:0000313" key="2">
    <source>
        <dbReference type="EMBL" id="WNQ14286.1"/>
    </source>
</evidence>
<proteinExistence type="predicted"/>
<dbReference type="AlphaFoldDB" id="A0AA96LI75"/>
<name>A0AA96LI75_9BACL</name>
<dbReference type="GO" id="GO:0003677">
    <property type="term" value="F:DNA binding"/>
    <property type="evidence" value="ECO:0007669"/>
    <property type="project" value="InterPro"/>
</dbReference>
<organism evidence="2 3">
    <name type="scientific">Paenibacillus aurantius</name>
    <dbReference type="NCBI Taxonomy" id="2918900"/>
    <lineage>
        <taxon>Bacteria</taxon>
        <taxon>Bacillati</taxon>
        <taxon>Bacillota</taxon>
        <taxon>Bacilli</taxon>
        <taxon>Bacillales</taxon>
        <taxon>Paenibacillaceae</taxon>
        <taxon>Paenibacillus</taxon>
    </lineage>
</organism>
<dbReference type="Pfam" id="PF01381">
    <property type="entry name" value="HTH_3"/>
    <property type="match status" value="1"/>
</dbReference>
<dbReference type="SMART" id="SM00530">
    <property type="entry name" value="HTH_XRE"/>
    <property type="match status" value="1"/>
</dbReference>
<accession>A0AA96LI75</accession>
<dbReference type="EMBL" id="CP130318">
    <property type="protein sequence ID" value="WNQ14286.1"/>
    <property type="molecule type" value="Genomic_DNA"/>
</dbReference>
<reference evidence="2 3" key="1">
    <citation type="submission" date="2022-02" db="EMBL/GenBank/DDBJ databases">
        <title>Paenibacillus sp. MBLB1776 Whole Genome Shotgun Sequencing.</title>
        <authorList>
            <person name="Hwang C.Y."/>
            <person name="Cho E.-S."/>
            <person name="Seo M.-J."/>
        </authorList>
    </citation>
    <scope>NUCLEOTIDE SEQUENCE [LARGE SCALE GENOMIC DNA]</scope>
    <source>
        <strain evidence="2 3">MBLB1776</strain>
    </source>
</reference>
<dbReference type="PROSITE" id="PS50943">
    <property type="entry name" value="HTH_CROC1"/>
    <property type="match status" value="1"/>
</dbReference>
<dbReference type="KEGG" id="paun:MJA45_19020"/>
<keyword evidence="3" id="KW-1185">Reference proteome</keyword>
<dbReference type="Gene3D" id="1.10.260.40">
    <property type="entry name" value="lambda repressor-like DNA-binding domains"/>
    <property type="match status" value="1"/>
</dbReference>
<sequence>MAKPGVFSRSRIMKGLTQRELAKQCKLSHAYVSLLERSVKSVGPAAAKRLSEVLDMPMEELFTIE</sequence>
<gene>
    <name evidence="2" type="ORF">MJA45_19020</name>
</gene>
<dbReference type="InterPro" id="IPR010982">
    <property type="entry name" value="Lambda_DNA-bd_dom_sf"/>
</dbReference>
<dbReference type="RefSeq" id="WP_315608059.1">
    <property type="nucleotide sequence ID" value="NZ_CP130318.1"/>
</dbReference>
<feature type="domain" description="HTH cro/C1-type" evidence="1">
    <location>
        <begin position="11"/>
        <end position="61"/>
    </location>
</feature>
<dbReference type="InterPro" id="IPR001387">
    <property type="entry name" value="Cro/C1-type_HTH"/>
</dbReference>
<dbReference type="Proteomes" id="UP001305702">
    <property type="component" value="Chromosome"/>
</dbReference>